<evidence type="ECO:0000313" key="2">
    <source>
        <dbReference type="EMBL" id="REC48305.1"/>
    </source>
</evidence>
<evidence type="ECO:0000256" key="1">
    <source>
        <dbReference type="SAM" id="SignalP"/>
    </source>
</evidence>
<dbReference type="OrthoDB" id="1151160at2"/>
<gene>
    <name evidence="2" type="ORF">DRF67_08200</name>
</gene>
<dbReference type="AlphaFoldDB" id="A0A3D9B3V1"/>
<name>A0A3D9B3V1_9FLAO</name>
<reference evidence="2 3" key="1">
    <citation type="submission" date="2018-06" db="EMBL/GenBank/DDBJ databases">
        <title>Novel Chryseobacterium species.</title>
        <authorList>
            <person name="Newman J."/>
            <person name="Hugo C."/>
            <person name="Oosthuizen L."/>
            <person name="Charimba G."/>
        </authorList>
    </citation>
    <scope>NUCLEOTIDE SEQUENCE [LARGE SCALE GENOMIC DNA]</scope>
    <source>
        <strain evidence="2 3">7_F195</strain>
    </source>
</reference>
<sequence length="202" mass="23079">MKKLLLLMVISIMTTAFGQEKIAVVSGNLGVLKGQTEVNVELKFDNVLLMKENITEAQYLENRKRDVLANPKKGEVEWQKWIAEWERYKKEEYVQSFAKGLNKSNKETAFKQAPSAKYTLVMDTKWLFPGWHGGLIIMTAQLSGSIKLVETTNPSVVLAEVELNKFDKFIQTKESVMEYGRIASVYESAGRYLGKEIRKSFK</sequence>
<dbReference type="Proteomes" id="UP000256257">
    <property type="component" value="Unassembled WGS sequence"/>
</dbReference>
<evidence type="ECO:0008006" key="4">
    <source>
        <dbReference type="Google" id="ProtNLM"/>
    </source>
</evidence>
<dbReference type="EMBL" id="QNVV01000005">
    <property type="protein sequence ID" value="REC48305.1"/>
    <property type="molecule type" value="Genomic_DNA"/>
</dbReference>
<comment type="caution">
    <text evidence="2">The sequence shown here is derived from an EMBL/GenBank/DDBJ whole genome shotgun (WGS) entry which is preliminary data.</text>
</comment>
<evidence type="ECO:0000313" key="3">
    <source>
        <dbReference type="Proteomes" id="UP000256257"/>
    </source>
</evidence>
<feature type="chain" id="PRO_5017599650" description="DUF4468 domain-containing protein" evidence="1">
    <location>
        <begin position="19"/>
        <end position="202"/>
    </location>
</feature>
<protein>
    <recommendedName>
        <fullName evidence="4">DUF4468 domain-containing protein</fullName>
    </recommendedName>
</protein>
<proteinExistence type="predicted"/>
<accession>A0A3D9B3V1</accession>
<organism evidence="2 3">
    <name type="scientific">Chryseobacterium pennipullorum</name>
    <dbReference type="NCBI Taxonomy" id="2258963"/>
    <lineage>
        <taxon>Bacteria</taxon>
        <taxon>Pseudomonadati</taxon>
        <taxon>Bacteroidota</taxon>
        <taxon>Flavobacteriia</taxon>
        <taxon>Flavobacteriales</taxon>
        <taxon>Weeksellaceae</taxon>
        <taxon>Chryseobacterium group</taxon>
        <taxon>Chryseobacterium</taxon>
    </lineage>
</organism>
<keyword evidence="3" id="KW-1185">Reference proteome</keyword>
<dbReference type="RefSeq" id="WP_115927808.1">
    <property type="nucleotide sequence ID" value="NZ_QNVV01000005.1"/>
</dbReference>
<keyword evidence="1" id="KW-0732">Signal</keyword>
<feature type="signal peptide" evidence="1">
    <location>
        <begin position="1"/>
        <end position="18"/>
    </location>
</feature>